<dbReference type="InterPro" id="IPR027417">
    <property type="entry name" value="P-loop_NTPase"/>
</dbReference>
<dbReference type="GO" id="GO:0016301">
    <property type="term" value="F:kinase activity"/>
    <property type="evidence" value="ECO:0007669"/>
    <property type="project" value="UniProtKB-KW"/>
</dbReference>
<evidence type="ECO:0000256" key="1">
    <source>
        <dbReference type="SAM" id="MobiDB-lite"/>
    </source>
</evidence>
<dbReference type="Pfam" id="PF03976">
    <property type="entry name" value="PPK2"/>
    <property type="match status" value="1"/>
</dbReference>
<proteinExistence type="predicted"/>
<keyword evidence="3" id="KW-0808">Transferase</keyword>
<feature type="region of interest" description="Disordered" evidence="1">
    <location>
        <begin position="1"/>
        <end position="20"/>
    </location>
</feature>
<reference evidence="3 4" key="1">
    <citation type="journal article" date="2019" name="Int. J. Syst. Evol. Microbiol.">
        <title>The Global Catalogue of Microorganisms (GCM) 10K type strain sequencing project: providing services to taxonomists for standard genome sequencing and annotation.</title>
        <authorList>
            <consortium name="The Broad Institute Genomics Platform"/>
            <consortium name="The Broad Institute Genome Sequencing Center for Infectious Disease"/>
            <person name="Wu L."/>
            <person name="Ma J."/>
        </authorList>
    </citation>
    <scope>NUCLEOTIDE SEQUENCE [LARGE SCALE GENOMIC DNA]</scope>
    <source>
        <strain evidence="3 4">JCM 16378</strain>
    </source>
</reference>
<dbReference type="PANTHER" id="PTHR34383">
    <property type="entry name" value="POLYPHOSPHATE:AMP PHOSPHOTRANSFERASE-RELATED"/>
    <property type="match status" value="1"/>
</dbReference>
<evidence type="ECO:0000259" key="2">
    <source>
        <dbReference type="Pfam" id="PF03976"/>
    </source>
</evidence>
<dbReference type="Gene3D" id="3.40.50.300">
    <property type="entry name" value="P-loop containing nucleotide triphosphate hydrolases"/>
    <property type="match status" value="1"/>
</dbReference>
<dbReference type="PANTHER" id="PTHR34383:SF3">
    <property type="entry name" value="POLYPHOSPHATE:AMP PHOSPHOTRANSFERASE"/>
    <property type="match status" value="1"/>
</dbReference>
<evidence type="ECO:0000313" key="3">
    <source>
        <dbReference type="EMBL" id="GAA2731556.1"/>
    </source>
</evidence>
<organism evidence="3 4">
    <name type="scientific">Pedococcus aerophilus</name>
    <dbReference type="NCBI Taxonomy" id="436356"/>
    <lineage>
        <taxon>Bacteria</taxon>
        <taxon>Bacillati</taxon>
        <taxon>Actinomycetota</taxon>
        <taxon>Actinomycetes</taxon>
        <taxon>Micrococcales</taxon>
        <taxon>Intrasporangiaceae</taxon>
        <taxon>Pedococcus</taxon>
    </lineage>
</organism>
<gene>
    <name evidence="3" type="ORF">GCM10009867_05440</name>
</gene>
<dbReference type="NCBIfam" id="TIGR03709">
    <property type="entry name" value="PPK2_rel_1"/>
    <property type="match status" value="1"/>
</dbReference>
<name>A0ABN3UF95_9MICO</name>
<comment type="caution">
    <text evidence="3">The sequence shown here is derived from an EMBL/GenBank/DDBJ whole genome shotgun (WGS) entry which is preliminary data.</text>
</comment>
<feature type="region of interest" description="Disordered" evidence="1">
    <location>
        <begin position="26"/>
        <end position="45"/>
    </location>
</feature>
<sequence length="327" mass="36876">MAKKDKKSTKSGKSTKAELKAALAKEVSAKKAVRATKNPKAEPAEVAPLSPVSFSEALRAREGFVLAECDPRSTPAFDGDKVAGKQALDLRAGEIGEFQERLYAEAKMNGTRSLLLVVQGMDTSGKGGIMRHVVGHMDPQGVRYTAFKAPSLEERRHPFLWRIRNALPNPGQIGVFDRSHYEDVLIVRVHDLVPKATWSRRYAQINAFEEKAVAEGTTIVKVMLHISSDEQKARLTERLERPDKQWKYNPGDVDERLEWPHYQEAYQAVLDRTSTDAAPWHVVPADRKWYARLAVQSLVLEHLEAMDPQWPAVDYDVEAEQERLRIT</sequence>
<evidence type="ECO:0000313" key="4">
    <source>
        <dbReference type="Proteomes" id="UP001501326"/>
    </source>
</evidence>
<feature type="compositionally biased region" description="Basic residues" evidence="1">
    <location>
        <begin position="1"/>
        <end position="10"/>
    </location>
</feature>
<dbReference type="InterPro" id="IPR022300">
    <property type="entry name" value="PPK2-rel_1"/>
</dbReference>
<dbReference type="Proteomes" id="UP001501326">
    <property type="component" value="Unassembled WGS sequence"/>
</dbReference>
<dbReference type="SUPFAM" id="SSF52540">
    <property type="entry name" value="P-loop containing nucleoside triphosphate hydrolases"/>
    <property type="match status" value="1"/>
</dbReference>
<dbReference type="RefSeq" id="WP_344189983.1">
    <property type="nucleotide sequence ID" value="NZ_BAAARN010000001.1"/>
</dbReference>
<accession>A0ABN3UF95</accession>
<dbReference type="EMBL" id="BAAARN010000001">
    <property type="protein sequence ID" value="GAA2731556.1"/>
    <property type="molecule type" value="Genomic_DNA"/>
</dbReference>
<keyword evidence="4" id="KW-1185">Reference proteome</keyword>
<feature type="domain" description="Polyphosphate kinase-2-related" evidence="2">
    <location>
        <begin position="84"/>
        <end position="309"/>
    </location>
</feature>
<dbReference type="InterPro" id="IPR022488">
    <property type="entry name" value="PPK2-related"/>
</dbReference>
<protein>
    <submittedName>
        <fullName evidence="3">Polyphosphate kinase 2 family protein</fullName>
    </submittedName>
</protein>
<keyword evidence="3" id="KW-0418">Kinase</keyword>